<accession>A0A9D5QC47</accession>
<evidence type="ECO:0000259" key="1">
    <source>
        <dbReference type="Pfam" id="PF25056"/>
    </source>
</evidence>
<dbReference type="Proteomes" id="UP000630660">
    <property type="component" value="Unassembled WGS sequence"/>
</dbReference>
<dbReference type="InterPro" id="IPR056695">
    <property type="entry name" value="DUF7793"/>
</dbReference>
<reference evidence="2" key="1">
    <citation type="submission" date="2019-11" db="EMBL/GenBank/DDBJ databases">
        <title>Microbial mats filling the niche in hypersaline microbial mats.</title>
        <authorList>
            <person name="Wong H.L."/>
            <person name="Macleod F.I."/>
            <person name="White R.A. III"/>
            <person name="Burns B.P."/>
        </authorList>
    </citation>
    <scope>NUCLEOTIDE SEQUENCE</scope>
    <source>
        <strain evidence="2">Bin_327</strain>
    </source>
</reference>
<dbReference type="EMBL" id="WJKJ01000010">
    <property type="protein sequence ID" value="MBD3363641.1"/>
    <property type="molecule type" value="Genomic_DNA"/>
</dbReference>
<dbReference type="InterPro" id="IPR036513">
    <property type="entry name" value="STAS_dom_sf"/>
</dbReference>
<gene>
    <name evidence="2" type="ORF">GF359_00340</name>
</gene>
<dbReference type="AlphaFoldDB" id="A0A9D5QC47"/>
<proteinExistence type="predicted"/>
<dbReference type="Pfam" id="PF25056">
    <property type="entry name" value="DUF7793"/>
    <property type="match status" value="1"/>
</dbReference>
<sequence>MNLSDTYTLEFIPDGKIVHLRTLAPVMGEDVRQMMAVLEKKYHEEGYRSILCDLSEGGSELVTKDSRKAFKETAGELDFEKIAIFGASPVMRMAAKIILAITGQSKKTRFFNTEDEAVAWLKGEK</sequence>
<evidence type="ECO:0000313" key="2">
    <source>
        <dbReference type="EMBL" id="MBD3363641.1"/>
    </source>
</evidence>
<dbReference type="SUPFAM" id="SSF52091">
    <property type="entry name" value="SpoIIaa-like"/>
    <property type="match status" value="1"/>
</dbReference>
<dbReference type="Gene3D" id="3.40.970.30">
    <property type="entry name" value="yp_829618.1 like domains"/>
    <property type="match status" value="1"/>
</dbReference>
<protein>
    <recommendedName>
        <fullName evidence="1">DUF7793 domain-containing protein</fullName>
    </recommendedName>
</protein>
<feature type="domain" description="DUF7793" evidence="1">
    <location>
        <begin position="38"/>
        <end position="123"/>
    </location>
</feature>
<evidence type="ECO:0000313" key="3">
    <source>
        <dbReference type="Proteomes" id="UP000630660"/>
    </source>
</evidence>
<organism evidence="2 3">
    <name type="scientific">candidate division WOR-3 bacterium</name>
    <dbReference type="NCBI Taxonomy" id="2052148"/>
    <lineage>
        <taxon>Bacteria</taxon>
        <taxon>Bacteria division WOR-3</taxon>
    </lineage>
</organism>
<name>A0A9D5QC47_UNCW3</name>
<comment type="caution">
    <text evidence="2">The sequence shown here is derived from an EMBL/GenBank/DDBJ whole genome shotgun (WGS) entry which is preliminary data.</text>
</comment>